<dbReference type="PANTHER" id="PTHR38683:SF1">
    <property type="entry name" value="CHORISMATE PYRUVATE-LYASE"/>
    <property type="match status" value="1"/>
</dbReference>
<dbReference type="HAMAP" id="MF_01632">
    <property type="entry name" value="UbiC"/>
    <property type="match status" value="1"/>
</dbReference>
<dbReference type="SUPFAM" id="SSF64288">
    <property type="entry name" value="Chorismate lyase-like"/>
    <property type="match status" value="1"/>
</dbReference>
<evidence type="ECO:0000256" key="4">
    <source>
        <dbReference type="HAMAP-Rule" id="MF_01632"/>
    </source>
</evidence>
<dbReference type="EMBL" id="JBHTMN010000007">
    <property type="protein sequence ID" value="MFD1382885.1"/>
    <property type="molecule type" value="Genomic_DNA"/>
</dbReference>
<dbReference type="Pfam" id="PF04345">
    <property type="entry name" value="Chor_lyase"/>
    <property type="match status" value="1"/>
</dbReference>
<gene>
    <name evidence="4" type="primary">ubiC</name>
    <name evidence="5" type="ORF">ACFQ45_05890</name>
</gene>
<comment type="subcellular location">
    <subcellularLocation>
        <location evidence="4">Cytoplasm</location>
    </subcellularLocation>
</comment>
<feature type="binding site" evidence="4">
    <location>
        <position position="82"/>
    </location>
    <ligand>
        <name>substrate</name>
    </ligand>
</feature>
<protein>
    <recommendedName>
        <fullName evidence="4">Probable chorismate pyruvate-lyase</fullName>
        <shortName evidence="4">CL</shortName>
        <shortName evidence="4">CPL</shortName>
        <ecNumber evidence="4">4.1.3.40</ecNumber>
    </recommendedName>
</protein>
<evidence type="ECO:0000313" key="6">
    <source>
        <dbReference type="Proteomes" id="UP001597059"/>
    </source>
</evidence>
<proteinExistence type="inferred from homology"/>
<comment type="function">
    <text evidence="4">Removes the pyruvyl group from chorismate, with concomitant aromatization of the ring, to provide 4-hydroxybenzoate (4HB) for the ubiquinone pathway.</text>
</comment>
<evidence type="ECO:0000256" key="2">
    <source>
        <dbReference type="ARBA" id="ARBA00022688"/>
    </source>
</evidence>
<keyword evidence="1 4" id="KW-0963">Cytoplasm</keyword>
<comment type="caution">
    <text evidence="4">Lacks conserved residue(s) required for the propagation of feature annotation.</text>
</comment>
<reference evidence="6" key="1">
    <citation type="journal article" date="2019" name="Int. J. Syst. Evol. Microbiol.">
        <title>The Global Catalogue of Microorganisms (GCM) 10K type strain sequencing project: providing services to taxonomists for standard genome sequencing and annotation.</title>
        <authorList>
            <consortium name="The Broad Institute Genomics Platform"/>
            <consortium name="The Broad Institute Genome Sequencing Center for Infectious Disease"/>
            <person name="Wu L."/>
            <person name="Ma J."/>
        </authorList>
    </citation>
    <scope>NUCLEOTIDE SEQUENCE [LARGE SCALE GENOMIC DNA]</scope>
    <source>
        <strain evidence="6">JCM 30774</strain>
    </source>
</reference>
<name>A0ABW4B2T5_9GAMM</name>
<dbReference type="InterPro" id="IPR007440">
    <property type="entry name" value="Chorismate--pyruvate_lyase"/>
</dbReference>
<keyword evidence="2 4" id="KW-0831">Ubiquinone biosynthesis</keyword>
<comment type="catalytic activity">
    <reaction evidence="4">
        <text>chorismate = 4-hydroxybenzoate + pyruvate</text>
        <dbReference type="Rhea" id="RHEA:16505"/>
        <dbReference type="ChEBI" id="CHEBI:15361"/>
        <dbReference type="ChEBI" id="CHEBI:17879"/>
        <dbReference type="ChEBI" id="CHEBI:29748"/>
        <dbReference type="EC" id="4.1.3.40"/>
    </reaction>
</comment>
<dbReference type="EC" id="4.1.3.40" evidence="4"/>
<comment type="caution">
    <text evidence="5">The sequence shown here is derived from an EMBL/GenBank/DDBJ whole genome shotgun (WGS) entry which is preliminary data.</text>
</comment>
<keyword evidence="6" id="KW-1185">Reference proteome</keyword>
<accession>A0ABW4B2T5</accession>
<keyword evidence="4" id="KW-0670">Pyruvate</keyword>
<dbReference type="InterPro" id="IPR028978">
    <property type="entry name" value="Chorismate_lyase_/UTRA_dom_sf"/>
</dbReference>
<comment type="similarity">
    <text evidence="4">Belongs to the UbiC family.</text>
</comment>
<organism evidence="5 6">
    <name type="scientific">Rhodanobacter aciditrophus</name>
    <dbReference type="NCBI Taxonomy" id="1623218"/>
    <lineage>
        <taxon>Bacteria</taxon>
        <taxon>Pseudomonadati</taxon>
        <taxon>Pseudomonadota</taxon>
        <taxon>Gammaproteobacteria</taxon>
        <taxon>Lysobacterales</taxon>
        <taxon>Rhodanobacteraceae</taxon>
        <taxon>Rhodanobacter</taxon>
    </lineage>
</organism>
<feature type="binding site" evidence="4">
    <location>
        <position position="170"/>
    </location>
    <ligand>
        <name>substrate</name>
    </ligand>
</feature>
<dbReference type="PANTHER" id="PTHR38683">
    <property type="entry name" value="CHORISMATE PYRUVATE-LYASE"/>
    <property type="match status" value="1"/>
</dbReference>
<dbReference type="GO" id="GO:0016829">
    <property type="term" value="F:lyase activity"/>
    <property type="evidence" value="ECO:0007669"/>
    <property type="project" value="UniProtKB-KW"/>
</dbReference>
<evidence type="ECO:0000256" key="1">
    <source>
        <dbReference type="ARBA" id="ARBA00022490"/>
    </source>
</evidence>
<comment type="pathway">
    <text evidence="4">Cofactor biosynthesis; ubiquinone biosynthesis.</text>
</comment>
<sequence length="186" mass="21380">MTSMNAKVAQQLDYRWHRIQRLQRSNIPKSIYPWLATDQSITAKLRCAGQLKVELLEERWGVPTPRERLRLGLKDREVARIRTVVLHVDDIPVVYARSIMPARSLRGSWRYLPYLKNRPLGGYVYRSGALKRSPIEVAQLPAGILKECPDALWARRSIFMEFGPGILVNEAFYPSIGKFTSLAGRF</sequence>
<dbReference type="Gene3D" id="3.40.1410.10">
    <property type="entry name" value="Chorismate lyase-like"/>
    <property type="match status" value="1"/>
</dbReference>
<dbReference type="RefSeq" id="WP_377366065.1">
    <property type="nucleotide sequence ID" value="NZ_JBHTMN010000007.1"/>
</dbReference>
<dbReference type="Proteomes" id="UP001597059">
    <property type="component" value="Unassembled WGS sequence"/>
</dbReference>
<evidence type="ECO:0000313" key="5">
    <source>
        <dbReference type="EMBL" id="MFD1382885.1"/>
    </source>
</evidence>
<keyword evidence="3 4" id="KW-0456">Lyase</keyword>
<feature type="binding site" evidence="4">
    <location>
        <position position="120"/>
    </location>
    <ligand>
        <name>substrate</name>
    </ligand>
</feature>
<evidence type="ECO:0000256" key="3">
    <source>
        <dbReference type="ARBA" id="ARBA00023239"/>
    </source>
</evidence>